<proteinExistence type="predicted"/>
<reference evidence="2 3" key="1">
    <citation type="journal article" date="2007" name="Nature">
        <title>Evolution of genes and genomes on the Drosophila phylogeny.</title>
        <authorList>
            <consortium name="Drosophila 12 Genomes Consortium"/>
            <person name="Clark A.G."/>
            <person name="Eisen M.B."/>
            <person name="Smith D.R."/>
            <person name="Bergman C.M."/>
            <person name="Oliver B."/>
            <person name="Markow T.A."/>
            <person name="Kaufman T.C."/>
            <person name="Kellis M."/>
            <person name="Gelbart W."/>
            <person name="Iyer V.N."/>
            <person name="Pollard D.A."/>
            <person name="Sackton T.B."/>
            <person name="Larracuente A.M."/>
            <person name="Singh N.D."/>
            <person name="Abad J.P."/>
            <person name="Abt D.N."/>
            <person name="Adryan B."/>
            <person name="Aguade M."/>
            <person name="Akashi H."/>
            <person name="Anderson W.W."/>
            <person name="Aquadro C.F."/>
            <person name="Ardell D.H."/>
            <person name="Arguello R."/>
            <person name="Artieri C.G."/>
            <person name="Barbash D.A."/>
            <person name="Barker D."/>
            <person name="Barsanti P."/>
            <person name="Batterham P."/>
            <person name="Batzoglou S."/>
            <person name="Begun D."/>
            <person name="Bhutkar A."/>
            <person name="Blanco E."/>
            <person name="Bosak S.A."/>
            <person name="Bradley R.K."/>
            <person name="Brand A.D."/>
            <person name="Brent M.R."/>
            <person name="Brooks A.N."/>
            <person name="Brown R.H."/>
            <person name="Butlin R.K."/>
            <person name="Caggese C."/>
            <person name="Calvi B.R."/>
            <person name="Bernardo de Carvalho A."/>
            <person name="Caspi A."/>
            <person name="Castrezana S."/>
            <person name="Celniker S.E."/>
            <person name="Chang J.L."/>
            <person name="Chapple C."/>
            <person name="Chatterji S."/>
            <person name="Chinwalla A."/>
            <person name="Civetta A."/>
            <person name="Clifton S.W."/>
            <person name="Comeron J.M."/>
            <person name="Costello J.C."/>
            <person name="Coyne J.A."/>
            <person name="Daub J."/>
            <person name="David R.G."/>
            <person name="Delcher A.L."/>
            <person name="Delehaunty K."/>
            <person name="Do C.B."/>
            <person name="Ebling H."/>
            <person name="Edwards K."/>
            <person name="Eickbush T."/>
            <person name="Evans J.D."/>
            <person name="Filipski A."/>
            <person name="Findeiss S."/>
            <person name="Freyhult E."/>
            <person name="Fulton L."/>
            <person name="Fulton R."/>
            <person name="Garcia A.C."/>
            <person name="Gardiner A."/>
            <person name="Garfield D.A."/>
            <person name="Garvin B.E."/>
            <person name="Gibson G."/>
            <person name="Gilbert D."/>
            <person name="Gnerre S."/>
            <person name="Godfrey J."/>
            <person name="Good R."/>
            <person name="Gotea V."/>
            <person name="Gravely B."/>
            <person name="Greenberg A.J."/>
            <person name="Griffiths-Jones S."/>
            <person name="Gross S."/>
            <person name="Guigo R."/>
            <person name="Gustafson E.A."/>
            <person name="Haerty W."/>
            <person name="Hahn M.W."/>
            <person name="Halligan D.L."/>
            <person name="Halpern A.L."/>
            <person name="Halter G.M."/>
            <person name="Han M.V."/>
            <person name="Heger A."/>
            <person name="Hillier L."/>
            <person name="Hinrichs A.S."/>
            <person name="Holmes I."/>
            <person name="Hoskins R.A."/>
            <person name="Hubisz M.J."/>
            <person name="Hultmark D."/>
            <person name="Huntley M.A."/>
            <person name="Jaffe D.B."/>
            <person name="Jagadeeshan S."/>
            <person name="Jeck W.R."/>
            <person name="Johnson J."/>
            <person name="Jones C.D."/>
            <person name="Jordan W.C."/>
            <person name="Karpen G.H."/>
            <person name="Kataoka E."/>
            <person name="Keightley P.D."/>
            <person name="Kheradpour P."/>
            <person name="Kirkness E.F."/>
            <person name="Koerich L.B."/>
            <person name="Kristiansen K."/>
            <person name="Kudrna D."/>
            <person name="Kulathinal R.J."/>
            <person name="Kumar S."/>
            <person name="Kwok R."/>
            <person name="Lander E."/>
            <person name="Langley C.H."/>
            <person name="Lapoint R."/>
            <person name="Lazzaro B.P."/>
            <person name="Lee S.J."/>
            <person name="Levesque L."/>
            <person name="Li R."/>
            <person name="Lin C.F."/>
            <person name="Lin M.F."/>
            <person name="Lindblad-Toh K."/>
            <person name="Llopart A."/>
            <person name="Long M."/>
            <person name="Low L."/>
            <person name="Lozovsky E."/>
            <person name="Lu J."/>
            <person name="Luo M."/>
            <person name="Machado C.A."/>
            <person name="Makalowski W."/>
            <person name="Marzo M."/>
            <person name="Matsuda M."/>
            <person name="Matzkin L."/>
            <person name="McAllister B."/>
            <person name="McBride C.S."/>
            <person name="McKernan B."/>
            <person name="McKernan K."/>
            <person name="Mendez-Lago M."/>
            <person name="Minx P."/>
            <person name="Mollenhauer M.U."/>
            <person name="Montooth K."/>
            <person name="Mount S.M."/>
            <person name="Mu X."/>
            <person name="Myers E."/>
            <person name="Negre B."/>
            <person name="Newfeld S."/>
            <person name="Nielsen R."/>
            <person name="Noor M.A."/>
            <person name="O'Grady P."/>
            <person name="Pachter L."/>
            <person name="Papaceit M."/>
            <person name="Parisi M.J."/>
            <person name="Parisi M."/>
            <person name="Parts L."/>
            <person name="Pedersen J.S."/>
            <person name="Pesole G."/>
            <person name="Phillippy A.M."/>
            <person name="Ponting C.P."/>
            <person name="Pop M."/>
            <person name="Porcelli D."/>
            <person name="Powell J.R."/>
            <person name="Prohaska S."/>
            <person name="Pruitt K."/>
            <person name="Puig M."/>
            <person name="Quesneville H."/>
            <person name="Ram K.R."/>
            <person name="Rand D."/>
            <person name="Rasmussen M.D."/>
            <person name="Reed L.K."/>
            <person name="Reenan R."/>
            <person name="Reily A."/>
            <person name="Remington K.A."/>
            <person name="Rieger T.T."/>
            <person name="Ritchie M.G."/>
            <person name="Robin C."/>
            <person name="Rogers Y.H."/>
            <person name="Rohde C."/>
            <person name="Rozas J."/>
            <person name="Rubenfield M.J."/>
            <person name="Ruiz A."/>
            <person name="Russo S."/>
            <person name="Salzberg S.L."/>
            <person name="Sanchez-Gracia A."/>
            <person name="Saranga D.J."/>
            <person name="Sato H."/>
            <person name="Schaeffer S.W."/>
            <person name="Schatz M.C."/>
            <person name="Schlenke T."/>
            <person name="Schwartz R."/>
            <person name="Segarra C."/>
            <person name="Singh R.S."/>
            <person name="Sirot L."/>
            <person name="Sirota M."/>
            <person name="Sisneros N.B."/>
            <person name="Smith C.D."/>
            <person name="Smith T.F."/>
            <person name="Spieth J."/>
            <person name="Stage D.E."/>
            <person name="Stark A."/>
            <person name="Stephan W."/>
            <person name="Strausberg R.L."/>
            <person name="Strempel S."/>
            <person name="Sturgill D."/>
            <person name="Sutton G."/>
            <person name="Sutton G.G."/>
            <person name="Tao W."/>
            <person name="Teichmann S."/>
            <person name="Tobari Y.N."/>
            <person name="Tomimura Y."/>
            <person name="Tsolas J.M."/>
            <person name="Valente V.L."/>
            <person name="Venter E."/>
            <person name="Venter J.C."/>
            <person name="Vicario S."/>
            <person name="Vieira F.G."/>
            <person name="Vilella A.J."/>
            <person name="Villasante A."/>
            <person name="Walenz B."/>
            <person name="Wang J."/>
            <person name="Wasserman M."/>
            <person name="Watts T."/>
            <person name="Wilson D."/>
            <person name="Wilson R.K."/>
            <person name="Wing R.A."/>
            <person name="Wolfner M.F."/>
            <person name="Wong A."/>
            <person name="Wong G.K."/>
            <person name="Wu C.I."/>
            <person name="Wu G."/>
            <person name="Yamamoto D."/>
            <person name="Yang H.P."/>
            <person name="Yang S.P."/>
            <person name="Yorke J.A."/>
            <person name="Yoshida K."/>
            <person name="Zdobnov E."/>
            <person name="Zhang P."/>
            <person name="Zhang Y."/>
            <person name="Zimin A.V."/>
            <person name="Baldwin J."/>
            <person name="Abdouelleil A."/>
            <person name="Abdulkadir J."/>
            <person name="Abebe A."/>
            <person name="Abera B."/>
            <person name="Abreu J."/>
            <person name="Acer S.C."/>
            <person name="Aftuck L."/>
            <person name="Alexander A."/>
            <person name="An P."/>
            <person name="Anderson E."/>
            <person name="Anderson S."/>
            <person name="Arachi H."/>
            <person name="Azer M."/>
            <person name="Bachantsang P."/>
            <person name="Barry A."/>
            <person name="Bayul T."/>
            <person name="Berlin A."/>
            <person name="Bessette D."/>
            <person name="Bloom T."/>
            <person name="Blye J."/>
            <person name="Boguslavskiy L."/>
            <person name="Bonnet C."/>
            <person name="Boukhgalter B."/>
            <person name="Bourzgui I."/>
            <person name="Brown A."/>
            <person name="Cahill P."/>
            <person name="Channer S."/>
            <person name="Cheshatsang Y."/>
            <person name="Chuda L."/>
            <person name="Citroen M."/>
            <person name="Collymore A."/>
            <person name="Cooke P."/>
            <person name="Costello M."/>
            <person name="D'Aco K."/>
            <person name="Daza R."/>
            <person name="De Haan G."/>
            <person name="DeGray S."/>
            <person name="DeMaso C."/>
            <person name="Dhargay N."/>
            <person name="Dooley K."/>
            <person name="Dooley E."/>
            <person name="Doricent M."/>
            <person name="Dorje P."/>
            <person name="Dorjee K."/>
            <person name="Dupes A."/>
            <person name="Elong R."/>
            <person name="Falk J."/>
            <person name="Farina A."/>
            <person name="Faro S."/>
            <person name="Ferguson D."/>
            <person name="Fisher S."/>
            <person name="Foley C.D."/>
            <person name="Franke A."/>
            <person name="Friedrich D."/>
            <person name="Gadbois L."/>
            <person name="Gearin G."/>
            <person name="Gearin C.R."/>
            <person name="Giannoukos G."/>
            <person name="Goode T."/>
            <person name="Graham J."/>
            <person name="Grandbois E."/>
            <person name="Grewal S."/>
            <person name="Gyaltsen K."/>
            <person name="Hafez N."/>
            <person name="Hagos B."/>
            <person name="Hall J."/>
            <person name="Henson C."/>
            <person name="Hollinger A."/>
            <person name="Honan T."/>
            <person name="Huard M.D."/>
            <person name="Hughes L."/>
            <person name="Hurhula B."/>
            <person name="Husby M.E."/>
            <person name="Kamat A."/>
            <person name="Kanga B."/>
            <person name="Kashin S."/>
            <person name="Khazanovich D."/>
            <person name="Kisner P."/>
            <person name="Lance K."/>
            <person name="Lara M."/>
            <person name="Lee W."/>
            <person name="Lennon N."/>
            <person name="Letendre F."/>
            <person name="LeVine R."/>
            <person name="Lipovsky A."/>
            <person name="Liu X."/>
            <person name="Liu J."/>
            <person name="Liu S."/>
            <person name="Lokyitsang T."/>
            <person name="Lokyitsang Y."/>
            <person name="Lubonja R."/>
            <person name="Lui A."/>
            <person name="MacDonald P."/>
            <person name="Magnisalis V."/>
            <person name="Maru K."/>
            <person name="Matthews C."/>
            <person name="McCusker W."/>
            <person name="McDonough S."/>
            <person name="Mehta T."/>
            <person name="Meldrim J."/>
            <person name="Meneus L."/>
            <person name="Mihai O."/>
            <person name="Mihalev A."/>
            <person name="Mihova T."/>
            <person name="Mittelman R."/>
            <person name="Mlenga V."/>
            <person name="Montmayeur A."/>
            <person name="Mulrain L."/>
            <person name="Navidi A."/>
            <person name="Naylor J."/>
            <person name="Negash T."/>
            <person name="Nguyen T."/>
            <person name="Nguyen N."/>
            <person name="Nicol R."/>
            <person name="Norbu C."/>
            <person name="Norbu N."/>
            <person name="Novod N."/>
            <person name="O'Neill B."/>
            <person name="Osman S."/>
            <person name="Markiewicz E."/>
            <person name="Oyono O.L."/>
            <person name="Patti C."/>
            <person name="Phunkhang P."/>
            <person name="Pierre F."/>
            <person name="Priest M."/>
            <person name="Raghuraman S."/>
            <person name="Rege F."/>
            <person name="Reyes R."/>
            <person name="Rise C."/>
            <person name="Rogov P."/>
            <person name="Ross K."/>
            <person name="Ryan E."/>
            <person name="Settipalli S."/>
            <person name="Shea T."/>
            <person name="Sherpa N."/>
            <person name="Shi L."/>
            <person name="Shih D."/>
            <person name="Sparrow T."/>
            <person name="Spaulding J."/>
            <person name="Stalker J."/>
            <person name="Stange-Thomann N."/>
            <person name="Stavropoulos S."/>
            <person name="Stone C."/>
            <person name="Strader C."/>
            <person name="Tesfaye S."/>
            <person name="Thomson T."/>
            <person name="Thoulutsang Y."/>
            <person name="Thoulutsang D."/>
            <person name="Topham K."/>
            <person name="Topping I."/>
            <person name="Tsamla T."/>
            <person name="Vassiliev H."/>
            <person name="Vo A."/>
            <person name="Wangchuk T."/>
            <person name="Wangdi T."/>
            <person name="Weiand M."/>
            <person name="Wilkinson J."/>
            <person name="Wilson A."/>
            <person name="Yadav S."/>
            <person name="Young G."/>
            <person name="Yu Q."/>
            <person name="Zembek L."/>
            <person name="Zhong D."/>
            <person name="Zimmer A."/>
            <person name="Zwirko Z."/>
            <person name="Jaffe D.B."/>
            <person name="Alvarez P."/>
            <person name="Brockman W."/>
            <person name="Butler J."/>
            <person name="Chin C."/>
            <person name="Gnerre S."/>
            <person name="Grabherr M."/>
            <person name="Kleber M."/>
            <person name="Mauceli E."/>
            <person name="MacCallum I."/>
        </authorList>
    </citation>
    <scope>NUCLEOTIDE SEQUENCE [LARGE SCALE GENOMIC DNA]</scope>
    <source>
        <strain evidence="3">Tucson 14030-0811.24</strain>
    </source>
</reference>
<feature type="compositionally biased region" description="Polar residues" evidence="1">
    <location>
        <begin position="178"/>
        <end position="187"/>
    </location>
</feature>
<dbReference type="OrthoDB" id="8190480at2759"/>
<feature type="compositionally biased region" description="Polar residues" evidence="1">
    <location>
        <begin position="226"/>
        <end position="237"/>
    </location>
</feature>
<organism evidence="2 3">
    <name type="scientific">Drosophila willistoni</name>
    <name type="common">Fruit fly</name>
    <dbReference type="NCBI Taxonomy" id="7260"/>
    <lineage>
        <taxon>Eukaryota</taxon>
        <taxon>Metazoa</taxon>
        <taxon>Ecdysozoa</taxon>
        <taxon>Arthropoda</taxon>
        <taxon>Hexapoda</taxon>
        <taxon>Insecta</taxon>
        <taxon>Pterygota</taxon>
        <taxon>Neoptera</taxon>
        <taxon>Endopterygota</taxon>
        <taxon>Diptera</taxon>
        <taxon>Brachycera</taxon>
        <taxon>Muscomorpha</taxon>
        <taxon>Ephydroidea</taxon>
        <taxon>Drosophilidae</taxon>
        <taxon>Drosophila</taxon>
        <taxon>Sophophora</taxon>
    </lineage>
</organism>
<protein>
    <submittedName>
        <fullName evidence="2">Uncharacterized protein</fullName>
    </submittedName>
</protein>
<dbReference type="InParanoid" id="B4MIP7"/>
<dbReference type="eggNOG" id="ENOG502SDDA">
    <property type="taxonomic scope" value="Eukaryota"/>
</dbReference>
<keyword evidence="3" id="KW-1185">Reference proteome</keyword>
<evidence type="ECO:0000256" key="1">
    <source>
        <dbReference type="SAM" id="MobiDB-lite"/>
    </source>
</evidence>
<feature type="compositionally biased region" description="Low complexity" evidence="1">
    <location>
        <begin position="206"/>
        <end position="218"/>
    </location>
</feature>
<sequence>MAEKQTLDFLWKCSLSLSSETQTERMLKSYYITTCRKLAKRNVQLPTNTFGWGQMCARCGNQWSDGNYDLRLKSISIAETPKRLRQVAKLEEVQQKGQDAPTLSRGAKKRAKWLKKRMASNMIVDCSLCRHKTMLPLEKPKKKRQQTEVEVEQKTIESKDVAAVNKSKKKKKGKKNPQSHPNPTVQKGKTKATPPPPPPPSKTQKKNALLQLAAQLKAHASKDTGKTPQNRLQAFLK</sequence>
<dbReference type="Proteomes" id="UP000007798">
    <property type="component" value="Unassembled WGS sequence"/>
</dbReference>
<dbReference type="AlphaFoldDB" id="B4MIP7"/>
<feature type="region of interest" description="Disordered" evidence="1">
    <location>
        <begin position="159"/>
        <end position="237"/>
    </location>
</feature>
<gene>
    <name evidence="2" type="primary">Dwil\GK10710</name>
    <name evidence="2" type="ORF">Dwil_GK10710</name>
</gene>
<name>B4MIP7_DROWI</name>
<evidence type="ECO:0000313" key="3">
    <source>
        <dbReference type="Proteomes" id="UP000007798"/>
    </source>
</evidence>
<evidence type="ECO:0000313" key="2">
    <source>
        <dbReference type="EMBL" id="EDW71986.2"/>
    </source>
</evidence>
<dbReference type="HOGENOM" id="CLU_977513_0_0_1"/>
<feature type="compositionally biased region" description="Basic residues" evidence="1">
    <location>
        <begin position="166"/>
        <end position="177"/>
    </location>
</feature>
<dbReference type="EMBL" id="CH963719">
    <property type="protein sequence ID" value="EDW71986.2"/>
    <property type="molecule type" value="Genomic_DNA"/>
</dbReference>
<dbReference type="FunCoup" id="B4MIP7">
    <property type="interactions" value="53"/>
</dbReference>
<accession>B4MIP7</accession>